<dbReference type="GO" id="GO:0005737">
    <property type="term" value="C:cytoplasm"/>
    <property type="evidence" value="ECO:0007669"/>
    <property type="project" value="TreeGrafter"/>
</dbReference>
<dbReference type="Ensembl" id="ENSPMGT00000027045.1">
    <property type="protein sequence ID" value="ENSPMGP00000025395.1"/>
    <property type="gene ID" value="ENSPMGG00000020491.1"/>
</dbReference>
<dbReference type="GO" id="GO:0008017">
    <property type="term" value="F:microtubule binding"/>
    <property type="evidence" value="ECO:0007669"/>
    <property type="project" value="InterPro"/>
</dbReference>
<dbReference type="Proteomes" id="UP000261520">
    <property type="component" value="Unplaced"/>
</dbReference>
<dbReference type="AlphaFoldDB" id="A0A3B4B8Z1"/>
<dbReference type="PANTHER" id="PTHR19321">
    <property type="entry name" value="PROTEIN REGULATOR OF CYTOKINESIS 1 PRC1-RELATED"/>
    <property type="match status" value="1"/>
</dbReference>
<dbReference type="GO" id="GO:0051256">
    <property type="term" value="P:mitotic spindle midzone assembly"/>
    <property type="evidence" value="ECO:0007669"/>
    <property type="project" value="TreeGrafter"/>
</dbReference>
<organism evidence="2 3">
    <name type="scientific">Periophthalmus magnuspinnatus</name>
    <dbReference type="NCBI Taxonomy" id="409849"/>
    <lineage>
        <taxon>Eukaryota</taxon>
        <taxon>Metazoa</taxon>
        <taxon>Chordata</taxon>
        <taxon>Craniata</taxon>
        <taxon>Vertebrata</taxon>
        <taxon>Euteleostomi</taxon>
        <taxon>Actinopterygii</taxon>
        <taxon>Neopterygii</taxon>
        <taxon>Teleostei</taxon>
        <taxon>Neoteleostei</taxon>
        <taxon>Acanthomorphata</taxon>
        <taxon>Gobiaria</taxon>
        <taxon>Gobiiformes</taxon>
        <taxon>Gobioidei</taxon>
        <taxon>Gobiidae</taxon>
        <taxon>Oxudercinae</taxon>
        <taxon>Periophthalmus</taxon>
    </lineage>
</organism>
<dbReference type="STRING" id="409849.ENSPMGP00000025395"/>
<name>A0A3B4B8Z1_9GOBI</name>
<feature type="coiled-coil region" evidence="1">
    <location>
        <begin position="112"/>
        <end position="181"/>
    </location>
</feature>
<protein>
    <recommendedName>
        <fullName evidence="4">Protein regulator of cytokinesis 1b</fullName>
    </recommendedName>
</protein>
<evidence type="ECO:0000313" key="2">
    <source>
        <dbReference type="Ensembl" id="ENSPMGP00000025395.1"/>
    </source>
</evidence>
<keyword evidence="3" id="KW-1185">Reference proteome</keyword>
<reference evidence="2" key="1">
    <citation type="submission" date="2025-08" db="UniProtKB">
        <authorList>
            <consortium name="Ensembl"/>
        </authorList>
    </citation>
    <scope>IDENTIFICATION</scope>
</reference>
<dbReference type="GO" id="GO:1990023">
    <property type="term" value="C:mitotic spindle midzone"/>
    <property type="evidence" value="ECO:0007669"/>
    <property type="project" value="TreeGrafter"/>
</dbReference>
<sequence>LRRKAEVLAAEAVSCLNKALILLKDVWEEIGIPEDQRLQRTNTVKNHIRGLLEMMIAEEHSLKLRLEESIESSRREIQQLCLQLDLPPPQEDNGQTILQAEKDLRTRVDLLLKEKSKRMEQLKDLLREDLELAEILGTPPSTVSPTNVPSTRTLDDLRQHLANQRKEKSQREDQFRSLRAQILVLVSDLDHSPDSGLESDLLQSDPDEFCLSSENLHTLGLLLERVRPCYHRLLFPENTFNLLHKRVCKCDLSFKSLLKSYLFCKTEFSEL</sequence>
<keyword evidence="1" id="KW-0175">Coiled coil</keyword>
<dbReference type="InterPro" id="IPR007145">
    <property type="entry name" value="MAP65_Ase1_PRC1"/>
</dbReference>
<accession>A0A3B4B8Z1</accession>
<evidence type="ECO:0000313" key="3">
    <source>
        <dbReference type="Proteomes" id="UP000261520"/>
    </source>
</evidence>
<dbReference type="PANTHER" id="PTHR19321:SF1">
    <property type="entry name" value="PROTEIN REGULATOR OF CYTOKINESIS 1"/>
    <property type="match status" value="1"/>
</dbReference>
<dbReference type="Pfam" id="PF03999">
    <property type="entry name" value="MAP65_ASE1"/>
    <property type="match status" value="1"/>
</dbReference>
<proteinExistence type="predicted"/>
<evidence type="ECO:0000256" key="1">
    <source>
        <dbReference type="SAM" id="Coils"/>
    </source>
</evidence>
<reference evidence="2" key="2">
    <citation type="submission" date="2025-09" db="UniProtKB">
        <authorList>
            <consortium name="Ensembl"/>
        </authorList>
    </citation>
    <scope>IDENTIFICATION</scope>
</reference>
<evidence type="ECO:0008006" key="4">
    <source>
        <dbReference type="Google" id="ProtNLM"/>
    </source>
</evidence>